<dbReference type="Pfam" id="PF06041">
    <property type="entry name" value="DUF924"/>
    <property type="match status" value="1"/>
</dbReference>
<keyword evidence="2" id="KW-1185">Reference proteome</keyword>
<dbReference type="SUPFAM" id="SSF48452">
    <property type="entry name" value="TPR-like"/>
    <property type="match status" value="1"/>
</dbReference>
<organism evidence="1 2">
    <name type="scientific">Psychrobacter frigidicola</name>
    <dbReference type="NCBI Taxonomy" id="45611"/>
    <lineage>
        <taxon>Bacteria</taxon>
        <taxon>Pseudomonadati</taxon>
        <taxon>Pseudomonadota</taxon>
        <taxon>Gammaproteobacteria</taxon>
        <taxon>Moraxellales</taxon>
        <taxon>Moraxellaceae</taxon>
        <taxon>Psychrobacter</taxon>
    </lineage>
</organism>
<dbReference type="InterPro" id="IPR011990">
    <property type="entry name" value="TPR-like_helical_dom_sf"/>
</dbReference>
<sequence>MWRFSIQGRLAEIIILYQLSHNIYRVKSDVFSQNAMVLALA</sequence>
<dbReference type="Proteomes" id="UP000321903">
    <property type="component" value="Unassembled WGS sequence"/>
</dbReference>
<proteinExistence type="predicted"/>
<reference evidence="1 2" key="1">
    <citation type="submission" date="2019-08" db="EMBL/GenBank/DDBJ databases">
        <title>Genome sequence of Psychrobacter frigidicola ACAM304 (type strain).</title>
        <authorList>
            <person name="Bowman J.P."/>
        </authorList>
    </citation>
    <scope>NUCLEOTIDE SEQUENCE [LARGE SCALE GENOMIC DNA]</scope>
    <source>
        <strain evidence="1 2">ACAM 304</strain>
    </source>
</reference>
<dbReference type="InterPro" id="IPR010323">
    <property type="entry name" value="DUF924"/>
</dbReference>
<dbReference type="AlphaFoldDB" id="A0A5C7ACW5"/>
<evidence type="ECO:0000313" key="1">
    <source>
        <dbReference type="EMBL" id="TXD98603.1"/>
    </source>
</evidence>
<dbReference type="EMBL" id="VORZ01000001">
    <property type="protein sequence ID" value="TXD98603.1"/>
    <property type="molecule type" value="Genomic_DNA"/>
</dbReference>
<comment type="caution">
    <text evidence="1">The sequence shown here is derived from an EMBL/GenBank/DDBJ whole genome shotgun (WGS) entry which is preliminary data.</text>
</comment>
<accession>A0A5C7ACW5</accession>
<protein>
    <submittedName>
        <fullName evidence="1">DUF924 domain-containing protein</fullName>
    </submittedName>
</protein>
<name>A0A5C7ACW5_9GAMM</name>
<evidence type="ECO:0000313" key="2">
    <source>
        <dbReference type="Proteomes" id="UP000321903"/>
    </source>
</evidence>
<gene>
    <name evidence="1" type="ORF">ES754_02660</name>
</gene>